<keyword evidence="8" id="KW-1185">Reference proteome</keyword>
<evidence type="ECO:0000259" key="6">
    <source>
        <dbReference type="SMART" id="SM00739"/>
    </source>
</evidence>
<dbReference type="Gene3D" id="2.30.30.30">
    <property type="match status" value="1"/>
</dbReference>
<dbReference type="EMBL" id="LHXN01000012">
    <property type="protein sequence ID" value="KXA93207.1"/>
    <property type="molecule type" value="Genomic_DNA"/>
</dbReference>
<evidence type="ECO:0000259" key="5">
    <source>
        <dbReference type="SMART" id="SM00738"/>
    </source>
</evidence>
<evidence type="ECO:0000256" key="1">
    <source>
        <dbReference type="ARBA" id="ARBA00006956"/>
    </source>
</evidence>
<proteinExistence type="inferred from homology"/>
<name>A0A133UG99_9EURY</name>
<keyword evidence="2" id="KW-0805">Transcription regulation</keyword>
<dbReference type="SMART" id="SM00738">
    <property type="entry name" value="NGN"/>
    <property type="match status" value="1"/>
</dbReference>
<evidence type="ECO:0000256" key="3">
    <source>
        <dbReference type="ARBA" id="ARBA00023163"/>
    </source>
</evidence>
<dbReference type="Pfam" id="PF03439">
    <property type="entry name" value="Spt5-NGN"/>
    <property type="match status" value="1"/>
</dbReference>
<dbReference type="CDD" id="cd06091">
    <property type="entry name" value="KOW_NusG"/>
    <property type="match status" value="1"/>
</dbReference>
<dbReference type="InterPro" id="IPR014722">
    <property type="entry name" value="Rib_uL2_dom2"/>
</dbReference>
<evidence type="ECO:0000313" key="7">
    <source>
        <dbReference type="EMBL" id="KXA93207.1"/>
    </source>
</evidence>
<dbReference type="InterPro" id="IPR005100">
    <property type="entry name" value="NGN-domain"/>
</dbReference>
<gene>
    <name evidence="7" type="ORF">AKJ64_01165</name>
</gene>
<keyword evidence="3" id="KW-0804">Transcription</keyword>
<dbReference type="Pfam" id="PF00467">
    <property type="entry name" value="KOW"/>
    <property type="match status" value="1"/>
</dbReference>
<dbReference type="Proteomes" id="UP000070373">
    <property type="component" value="Unassembled WGS sequence"/>
</dbReference>
<dbReference type="GO" id="GO:0006354">
    <property type="term" value="P:DNA-templated transcription elongation"/>
    <property type="evidence" value="ECO:0007669"/>
    <property type="project" value="InterPro"/>
</dbReference>
<dbReference type="SUPFAM" id="SSF50104">
    <property type="entry name" value="Translation proteins SH3-like domain"/>
    <property type="match status" value="1"/>
</dbReference>
<dbReference type="InterPro" id="IPR008991">
    <property type="entry name" value="Translation_prot_SH3-like_sf"/>
</dbReference>
<dbReference type="InterPro" id="IPR005824">
    <property type="entry name" value="KOW"/>
</dbReference>
<evidence type="ECO:0000256" key="2">
    <source>
        <dbReference type="ARBA" id="ARBA00023015"/>
    </source>
</evidence>
<dbReference type="InterPro" id="IPR006645">
    <property type="entry name" value="NGN-like_dom"/>
</dbReference>
<feature type="domain" description="KOW" evidence="6">
    <location>
        <begin position="105"/>
        <end position="132"/>
    </location>
</feature>
<sequence>MLLRTEMPLTKRKETTGSIFVVRVVRGREEMAAKMMRARTRSGEHPVYSIVVPGEMKGYLFVEADGLGPVKGVTRGVRPVKSVMSDPATPDELEGLLEPGAEISGIKEGERVEIVEGGLKGMEGKIAEVNPEREEVVIEVDDPAVPAPLTIAVEEVERK</sequence>
<accession>A0A133UG99</accession>
<evidence type="ECO:0000256" key="4">
    <source>
        <dbReference type="NCBIfam" id="TIGR00405"/>
    </source>
</evidence>
<evidence type="ECO:0000313" key="8">
    <source>
        <dbReference type="Proteomes" id="UP000070373"/>
    </source>
</evidence>
<dbReference type="Gene3D" id="3.30.70.940">
    <property type="entry name" value="NusG, N-terminal domain"/>
    <property type="match status" value="1"/>
</dbReference>
<protein>
    <recommendedName>
        <fullName evidence="4">Transcription elongation factor Spt5</fullName>
    </recommendedName>
</protein>
<dbReference type="InterPro" id="IPR011590">
    <property type="entry name" value="Spt5_arc"/>
</dbReference>
<organism evidence="7 8">
    <name type="scientific">candidate division MSBL1 archaeon SCGC-AAA259E17</name>
    <dbReference type="NCBI Taxonomy" id="1698263"/>
    <lineage>
        <taxon>Archaea</taxon>
        <taxon>Methanobacteriati</taxon>
        <taxon>Methanobacteriota</taxon>
        <taxon>candidate division MSBL1</taxon>
    </lineage>
</organism>
<dbReference type="SMART" id="SM00739">
    <property type="entry name" value="KOW"/>
    <property type="match status" value="1"/>
</dbReference>
<dbReference type="NCBIfam" id="TIGR00405">
    <property type="entry name" value="KOW_elon_Spt5"/>
    <property type="match status" value="1"/>
</dbReference>
<dbReference type="InterPro" id="IPR036735">
    <property type="entry name" value="NGN_dom_sf"/>
</dbReference>
<dbReference type="AlphaFoldDB" id="A0A133UG99"/>
<feature type="domain" description="NusG-like N-terminal" evidence="5">
    <location>
        <begin position="16"/>
        <end position="100"/>
    </location>
</feature>
<reference evidence="7 8" key="1">
    <citation type="journal article" date="2016" name="Sci. Rep.">
        <title>Metabolic traits of an uncultured archaeal lineage -MSBL1- from brine pools of the Red Sea.</title>
        <authorList>
            <person name="Mwirichia R."/>
            <person name="Alam I."/>
            <person name="Rashid M."/>
            <person name="Vinu M."/>
            <person name="Ba-Alawi W."/>
            <person name="Anthony Kamau A."/>
            <person name="Kamanda Ngugi D."/>
            <person name="Goker M."/>
            <person name="Klenk H.P."/>
            <person name="Bajic V."/>
            <person name="Stingl U."/>
        </authorList>
    </citation>
    <scope>NUCLEOTIDE SEQUENCE [LARGE SCALE GENOMIC DNA]</scope>
    <source>
        <strain evidence="7">SCGC-AAA259E17</strain>
    </source>
</reference>
<dbReference type="GO" id="GO:0003746">
    <property type="term" value="F:translation elongation factor activity"/>
    <property type="evidence" value="ECO:0007669"/>
    <property type="project" value="InterPro"/>
</dbReference>
<comment type="caution">
    <text evidence="7">The sequence shown here is derived from an EMBL/GenBank/DDBJ whole genome shotgun (WGS) entry which is preliminary data.</text>
</comment>
<comment type="similarity">
    <text evidence="1">Belongs to the SPT5 family.</text>
</comment>